<organism evidence="2 3">
    <name type="scientific">Riccia fluitans</name>
    <dbReference type="NCBI Taxonomy" id="41844"/>
    <lineage>
        <taxon>Eukaryota</taxon>
        <taxon>Viridiplantae</taxon>
        <taxon>Streptophyta</taxon>
        <taxon>Embryophyta</taxon>
        <taxon>Marchantiophyta</taxon>
        <taxon>Marchantiopsida</taxon>
        <taxon>Marchantiidae</taxon>
        <taxon>Marchantiales</taxon>
        <taxon>Ricciaceae</taxon>
        <taxon>Riccia</taxon>
    </lineage>
</organism>
<dbReference type="AlphaFoldDB" id="A0ABD1XU60"/>
<feature type="transmembrane region" description="Helical" evidence="1">
    <location>
        <begin position="12"/>
        <end position="31"/>
    </location>
</feature>
<protein>
    <submittedName>
        <fullName evidence="2">Uncharacterized protein</fullName>
    </submittedName>
</protein>
<keyword evidence="1" id="KW-0812">Transmembrane</keyword>
<evidence type="ECO:0000313" key="2">
    <source>
        <dbReference type="EMBL" id="KAL2612486.1"/>
    </source>
</evidence>
<proteinExistence type="predicted"/>
<keyword evidence="3" id="KW-1185">Reference proteome</keyword>
<evidence type="ECO:0000313" key="3">
    <source>
        <dbReference type="Proteomes" id="UP001605036"/>
    </source>
</evidence>
<gene>
    <name evidence="2" type="ORF">R1flu_024178</name>
</gene>
<comment type="caution">
    <text evidence="2">The sequence shown here is derived from an EMBL/GenBank/DDBJ whole genome shotgun (WGS) entry which is preliminary data.</text>
</comment>
<evidence type="ECO:0000256" key="1">
    <source>
        <dbReference type="SAM" id="Phobius"/>
    </source>
</evidence>
<name>A0ABD1XU60_9MARC</name>
<sequence>MCEGSVTHGPEYWSSATAVLDLLFALWAYAASGQRHWNPLVRILYPLLALNAIGSIGYHSTNSNFFGKIDLWSQMIITMIGAPVALDEVVRTLILPNSGFEPVPLLPIQNAVVPDSNSEIVTVSQPTIVPESSFYGISKSVWIEGGSRMP</sequence>
<dbReference type="Proteomes" id="UP001605036">
    <property type="component" value="Unassembled WGS sequence"/>
</dbReference>
<keyword evidence="1" id="KW-0472">Membrane</keyword>
<feature type="transmembrane region" description="Helical" evidence="1">
    <location>
        <begin position="43"/>
        <end position="59"/>
    </location>
</feature>
<accession>A0ABD1XU60</accession>
<dbReference type="EMBL" id="JBHFFA010000007">
    <property type="protein sequence ID" value="KAL2612486.1"/>
    <property type="molecule type" value="Genomic_DNA"/>
</dbReference>
<reference evidence="2 3" key="1">
    <citation type="submission" date="2024-09" db="EMBL/GenBank/DDBJ databases">
        <title>Chromosome-scale assembly of Riccia fluitans.</title>
        <authorList>
            <person name="Paukszto L."/>
            <person name="Sawicki J."/>
            <person name="Karawczyk K."/>
            <person name="Piernik-Szablinska J."/>
            <person name="Szczecinska M."/>
            <person name="Mazdziarz M."/>
        </authorList>
    </citation>
    <scope>NUCLEOTIDE SEQUENCE [LARGE SCALE GENOMIC DNA]</scope>
    <source>
        <strain evidence="2">Rf_01</strain>
        <tissue evidence="2">Aerial parts of the thallus</tissue>
    </source>
</reference>
<keyword evidence="1" id="KW-1133">Transmembrane helix</keyword>